<evidence type="ECO:0000313" key="5">
    <source>
        <dbReference type="Proteomes" id="UP000011777"/>
    </source>
</evidence>
<name>M3K4L7_CANMX</name>
<dbReference type="Proteomes" id="UP000011777">
    <property type="component" value="Unassembled WGS sequence"/>
</dbReference>
<comment type="caution">
    <text evidence="4">The sequence shown here is derived from an EMBL/GenBank/DDBJ whole genome shotgun (WGS) entry which is preliminary data.</text>
</comment>
<dbReference type="EMBL" id="AOGT01000342">
    <property type="protein sequence ID" value="EMG50210.1"/>
    <property type="molecule type" value="Genomic_DNA"/>
</dbReference>
<evidence type="ECO:0000256" key="2">
    <source>
        <dbReference type="SAM" id="MobiDB-lite"/>
    </source>
</evidence>
<dbReference type="GO" id="GO:0005634">
    <property type="term" value="C:nucleus"/>
    <property type="evidence" value="ECO:0007669"/>
    <property type="project" value="TreeGrafter"/>
</dbReference>
<dbReference type="HOGENOM" id="CLU_415966_0_0_1"/>
<dbReference type="Pfam" id="PF03221">
    <property type="entry name" value="HTH_Tnp_Tc5"/>
    <property type="match status" value="1"/>
</dbReference>
<keyword evidence="1" id="KW-0238">DNA-binding</keyword>
<proteinExistence type="predicted"/>
<gene>
    <name evidence="4" type="ORF">G210_4765</name>
</gene>
<dbReference type="GO" id="GO:0003677">
    <property type="term" value="F:DNA binding"/>
    <property type="evidence" value="ECO:0007669"/>
    <property type="project" value="UniProtKB-KW"/>
</dbReference>
<reference evidence="4 5" key="1">
    <citation type="submission" date="2013-02" db="EMBL/GenBank/DDBJ databases">
        <title>Genome sequence of Candida maltosa Xu316, a potential industrial strain for xylitol and ethanol production.</title>
        <authorList>
            <person name="Yu J."/>
            <person name="Wang Q."/>
            <person name="Geng X."/>
            <person name="Bao W."/>
            <person name="He P."/>
            <person name="Cai J."/>
        </authorList>
    </citation>
    <scope>NUCLEOTIDE SEQUENCE [LARGE SCALE GENOMIC DNA]</scope>
    <source>
        <strain evidence="5">Xu316</strain>
    </source>
</reference>
<dbReference type="Pfam" id="PF03184">
    <property type="entry name" value="DDE_1"/>
    <property type="match status" value="1"/>
</dbReference>
<feature type="region of interest" description="Disordered" evidence="2">
    <location>
        <begin position="19"/>
        <end position="62"/>
    </location>
</feature>
<dbReference type="PROSITE" id="PS51253">
    <property type="entry name" value="HTH_CENPB"/>
    <property type="match status" value="1"/>
</dbReference>
<dbReference type="STRING" id="1245528.M3K4L7"/>
<feature type="compositionally biased region" description="Polar residues" evidence="2">
    <location>
        <begin position="37"/>
        <end position="52"/>
    </location>
</feature>
<feature type="region of interest" description="Disordered" evidence="2">
    <location>
        <begin position="506"/>
        <end position="558"/>
    </location>
</feature>
<dbReference type="eggNOG" id="KOG3105">
    <property type="taxonomic scope" value="Eukaryota"/>
</dbReference>
<dbReference type="OMA" id="RILLATX"/>
<dbReference type="InterPro" id="IPR006600">
    <property type="entry name" value="HTH_CenpB_DNA-bd_dom"/>
</dbReference>
<accession>M3K4L7</accession>
<feature type="domain" description="HTH CENPB-type" evidence="3">
    <location>
        <begin position="54"/>
        <end position="125"/>
    </location>
</feature>
<evidence type="ECO:0000256" key="1">
    <source>
        <dbReference type="ARBA" id="ARBA00023125"/>
    </source>
</evidence>
<dbReference type="InterPro" id="IPR004875">
    <property type="entry name" value="DDE_SF_endonuclease_dom"/>
</dbReference>
<evidence type="ECO:0000313" key="4">
    <source>
        <dbReference type="EMBL" id="EMG50210.1"/>
    </source>
</evidence>
<keyword evidence="5" id="KW-1185">Reference proteome</keyword>
<protein>
    <recommendedName>
        <fullName evidence="3">HTH CENPB-type domain-containing protein</fullName>
    </recommendedName>
</protein>
<organism evidence="4 5">
    <name type="scientific">Candida maltosa (strain Xu316)</name>
    <name type="common">Yeast</name>
    <dbReference type="NCBI Taxonomy" id="1245528"/>
    <lineage>
        <taxon>Eukaryota</taxon>
        <taxon>Fungi</taxon>
        <taxon>Dikarya</taxon>
        <taxon>Ascomycota</taxon>
        <taxon>Saccharomycotina</taxon>
        <taxon>Pichiomycetes</taxon>
        <taxon>Debaryomycetaceae</taxon>
        <taxon>Candida/Lodderomyces clade</taxon>
        <taxon>Candida</taxon>
    </lineage>
</organism>
<evidence type="ECO:0000259" key="3">
    <source>
        <dbReference type="PROSITE" id="PS51253"/>
    </source>
</evidence>
<dbReference type="OrthoDB" id="4033386at2759"/>
<feature type="compositionally biased region" description="Polar residues" evidence="2">
    <location>
        <begin position="509"/>
        <end position="530"/>
    </location>
</feature>
<dbReference type="PANTHER" id="PTHR19303:SF74">
    <property type="entry name" value="POGO TRANSPOSABLE ELEMENT WITH KRAB DOMAIN"/>
    <property type="match status" value="1"/>
</dbReference>
<sequence>MPKPPKTYNEEDMSNAIAESMLNPDVPKSKFFESRGIPTTTGMNRLNGTPSRAESDKKKRKFNDCEEGQLADWVIEETNLNKPPPPAEIRKMAENYYQSLHGKYEPMGQTWLDGFIKRNLVVTKHKGKVIDYARAEGTSEGSIDKFFKKFNKIQEKYNFSPQDIYNFDQTAIMLSSRDNEDDASSSGNNLPAVSFSNRETCIAIECCSASGQKLPTYVVLKESHFRANLTANTDFSSFASIIASQYSNQSRDADDKDDWRITASANGQITPSLWLRWLNHFIKHTKSSRQDGARLLICDGIPADVAIDFHEECVKNNIVLLLIPSHCSYALQPLELNVLGKVKKEYRAQIKLNGFLSQFKSKLVKPYLILYGAARREHFTSKNICTAWSMAGIVPLNPENALNNQATRKQNIEEIIATRESEAKAKSTPSKDNEPMNYHKFMEYMVKVRETFVQKGCTPEELSHIDQCIEYGKTGLKHIFQQAVATHKETTGQSNQVNKRPRTVIVPSSFINPQTDSSANGYSNSLNSVEPRNVQPVKNSPKPSKPVNPKPKRARHEQKVVTYNLADVWQYLDDW</sequence>
<dbReference type="PANTHER" id="PTHR19303">
    <property type="entry name" value="TRANSPOSON"/>
    <property type="match status" value="1"/>
</dbReference>
<dbReference type="AlphaFoldDB" id="M3K4L7"/>
<dbReference type="InterPro" id="IPR050863">
    <property type="entry name" value="CenT-Element_Derived"/>
</dbReference>